<evidence type="ECO:0000256" key="1">
    <source>
        <dbReference type="ARBA" id="ARBA00022443"/>
    </source>
</evidence>
<dbReference type="OrthoDB" id="159449at2759"/>
<feature type="compositionally biased region" description="Low complexity" evidence="5">
    <location>
        <begin position="842"/>
        <end position="851"/>
    </location>
</feature>
<dbReference type="Gene3D" id="1.10.10.750">
    <property type="entry name" value="Ypt/Rab-GAP domain of gyp1p, domain 1"/>
    <property type="match status" value="1"/>
</dbReference>
<evidence type="ECO:0000313" key="9">
    <source>
        <dbReference type="Proteomes" id="UP000807716"/>
    </source>
</evidence>
<dbReference type="Gene3D" id="1.10.8.270">
    <property type="entry name" value="putative rabgap domain of human tbc1 domain family member 14 like domains"/>
    <property type="match status" value="1"/>
</dbReference>
<feature type="region of interest" description="Disordered" evidence="5">
    <location>
        <begin position="536"/>
        <end position="563"/>
    </location>
</feature>
<feature type="compositionally biased region" description="Low complexity" evidence="5">
    <location>
        <begin position="415"/>
        <end position="428"/>
    </location>
</feature>
<reference evidence="8" key="1">
    <citation type="journal article" date="2020" name="Fungal Divers.">
        <title>Resolving the Mortierellaceae phylogeny through synthesis of multi-gene phylogenetics and phylogenomics.</title>
        <authorList>
            <person name="Vandepol N."/>
            <person name="Liber J."/>
            <person name="Desiro A."/>
            <person name="Na H."/>
            <person name="Kennedy M."/>
            <person name="Barry K."/>
            <person name="Grigoriev I.V."/>
            <person name="Miller A.N."/>
            <person name="O'Donnell K."/>
            <person name="Stajich J.E."/>
            <person name="Bonito G."/>
        </authorList>
    </citation>
    <scope>NUCLEOTIDE SEQUENCE</scope>
    <source>
        <strain evidence="8">BC1065</strain>
    </source>
</reference>
<dbReference type="PANTHER" id="PTHR47219">
    <property type="entry name" value="RAB GTPASE-ACTIVATING PROTEIN 1-LIKE"/>
    <property type="match status" value="1"/>
</dbReference>
<dbReference type="PANTHER" id="PTHR47219:SF9">
    <property type="entry name" value="GTPASE ACTIVATING PROTEIN AND CENTROSOME-ASSOCIATED, ISOFORM B"/>
    <property type="match status" value="1"/>
</dbReference>
<feature type="region of interest" description="Disordered" evidence="5">
    <location>
        <begin position="408"/>
        <end position="504"/>
    </location>
</feature>
<evidence type="ECO:0000259" key="6">
    <source>
        <dbReference type="PROSITE" id="PS50002"/>
    </source>
</evidence>
<dbReference type="FunFam" id="1.10.472.80:FF:000008">
    <property type="entry name" value="TBC1 domain family member 10A"/>
    <property type="match status" value="1"/>
</dbReference>
<dbReference type="Gene3D" id="2.30.42.10">
    <property type="match status" value="1"/>
</dbReference>
<name>A0A9P6PTR7_9FUNG</name>
<dbReference type="InterPro" id="IPR050302">
    <property type="entry name" value="Rab_GAP_TBC_domain"/>
</dbReference>
<feature type="compositionally biased region" description="Polar residues" evidence="5">
    <location>
        <begin position="307"/>
        <end position="332"/>
    </location>
</feature>
<dbReference type="SUPFAM" id="SSF50044">
    <property type="entry name" value="SH3-domain"/>
    <property type="match status" value="1"/>
</dbReference>
<feature type="compositionally biased region" description="Gly residues" evidence="5">
    <location>
        <begin position="933"/>
        <end position="943"/>
    </location>
</feature>
<dbReference type="FunFam" id="1.10.8.270:FF:000016">
    <property type="entry name" value="TBC1 domain family member 2A"/>
    <property type="match status" value="1"/>
</dbReference>
<dbReference type="Gene3D" id="1.10.472.80">
    <property type="entry name" value="Ypt/Rab-GAP domain of gyp1p, domain 3"/>
    <property type="match status" value="1"/>
</dbReference>
<evidence type="ECO:0000259" key="7">
    <source>
        <dbReference type="PROSITE" id="PS50086"/>
    </source>
</evidence>
<dbReference type="InterPro" id="IPR000195">
    <property type="entry name" value="Rab-GAP-TBC_dom"/>
</dbReference>
<dbReference type="SMART" id="SM00164">
    <property type="entry name" value="TBC"/>
    <property type="match status" value="1"/>
</dbReference>
<dbReference type="AlphaFoldDB" id="A0A9P6PTR7"/>
<evidence type="ECO:0000256" key="5">
    <source>
        <dbReference type="SAM" id="MobiDB-lite"/>
    </source>
</evidence>
<feature type="region of interest" description="Disordered" evidence="5">
    <location>
        <begin position="304"/>
        <end position="337"/>
    </location>
</feature>
<sequence length="1276" mass="140621">MADLESTQKSPMDMAQSLLREKDAIEAQIRTTEMELQAHNISPNEQLIDAEGFPRADIDLVAITALRAKLAKLRNDLKFMMPRIEEALYKVHEAARKEKDDARKPAQEAPAENAEDALQAFARVNAVAPDSPAWEGGLIRGDQIVQFGPINATNHNNLKALNDHVVAQQNHPIVVKVLRAKDDGGEETLALFVTPRLGWGGRGLLGYSLVSSTLQDASDTPMQPIAEGIALRDVSAEGENDLMFLKGERVALIKRLSNNFCLGYCEGVYGRFQASDVAFAEMTKGQEDLLAHTDNKSRSVLALADRGQQQDASAPSHEPPQSQVANMQQPEPHQQKQELLEPNLEKTKALGQTSQGHMQLRRQPSLPRRMKSDENLGTKPEPPASSRRKVLSSVPIHFPKSMAAAMALTPPTIPPRSSSRNSNSRPTSPGIPHPAQFPPSTSQSLSPLLPPPPITVHRESGSLALSQSVPRLTTTRPDRLTRPASKRSSTSDSGYQQGPNLNQSSISIADYASEGTEDEEDDEADDEELDKLDTEHTAHDRKASAHNPQEEHQQQRTNRGSTSMVDQLRAKTKNAFQRVGFSLAPNARLFSDHAGKDIDLKVTRISTYSSVANGSSVISIPQQLAPAPQSTSGHLVPIAPSGAAGGEAGSSRSGRVRQRSANGNEPEPPTFKDNISPRLMQRIRSWSVSNNQRPRPALRDVDAPEVPVLDPKHLSNLSSVTRPGDSSDEQKQEHGQNHQKPQQQHLQQEQPQPLPSSPPPPQQQQQQTSQQEPQSQSRPTDKPRRDPSWLSPPTGTAKGKALAEGRPYSLGQGIAGGRADFGGRSGSLEDNSSATTNSSDRTATATSPTTTGNEAPTPAEGADEADGTEEANKVEQKILSDQQGEQPQDQPVDLVVDDYGFIVDTSDDHADVASAINGGGTASIVSSHSHGTNGNGNGSGRSGGSSSANGHHEDSSWFPTSMWPEKRDEARRAARVRNNERKWIQLMSFKHPAKVKKLTRFKKLVREGIPPSLRGRVWLYLANADMYRQPGLFEELIHRESIPIHEVIERDIHRCYPDHVHFRSDQGDGQRDLRNVLRAYAHYKPQVGYCQGMGRLVGMMLMQMLAEDAFWLLVATIEGYLQNYYTPNLLQLRIDANVFDLLLKEHDPVMREHLAKNDIIPVLYMTPWFLTLFTMSLPWASVLRVWDIFYFDGTRALFRVGLGILHISRDHLLNNCPTSSELLAYILHIPMEILSPKSLLDATFRSRLHQSTLDRLTVTASQTVKEEEAAKMKPKE</sequence>
<comment type="caution">
    <text evidence="8">The sequence shown here is derived from an EMBL/GenBank/DDBJ whole genome shotgun (WGS) entry which is preliminary data.</text>
</comment>
<dbReference type="InterPro" id="IPR040815">
    <property type="entry name" value="Nas2_N"/>
</dbReference>
<protein>
    <recommendedName>
        <fullName evidence="3">Probable 26S proteasome regulatory subunit p27</fullName>
    </recommendedName>
</protein>
<dbReference type="GO" id="GO:0031267">
    <property type="term" value="F:small GTPase binding"/>
    <property type="evidence" value="ECO:0007669"/>
    <property type="project" value="TreeGrafter"/>
</dbReference>
<dbReference type="InterPro" id="IPR001452">
    <property type="entry name" value="SH3_domain"/>
</dbReference>
<feature type="compositionally biased region" description="Basic and acidic residues" evidence="5">
    <location>
        <begin position="536"/>
        <end position="554"/>
    </location>
</feature>
<dbReference type="InterPro" id="IPR036034">
    <property type="entry name" value="PDZ_sf"/>
</dbReference>
<feature type="compositionally biased region" description="Pro residues" evidence="5">
    <location>
        <begin position="752"/>
        <end position="762"/>
    </location>
</feature>
<dbReference type="PROSITE" id="PS50086">
    <property type="entry name" value="TBC_RABGAP"/>
    <property type="match status" value="1"/>
</dbReference>
<dbReference type="SUPFAM" id="SSF50156">
    <property type="entry name" value="PDZ domain-like"/>
    <property type="match status" value="1"/>
</dbReference>
<feature type="domain" description="Rab-GAP TBC" evidence="7">
    <location>
        <begin position="1008"/>
        <end position="1193"/>
    </location>
</feature>
<dbReference type="InterPro" id="IPR036028">
    <property type="entry name" value="SH3-like_dom_sf"/>
</dbReference>
<gene>
    <name evidence="8" type="ORF">DFQ27_007122</name>
</gene>
<evidence type="ECO:0000313" key="8">
    <source>
        <dbReference type="EMBL" id="KAG0253933.1"/>
    </source>
</evidence>
<feature type="compositionally biased region" description="Polar residues" evidence="5">
    <location>
        <begin position="623"/>
        <end position="633"/>
    </location>
</feature>
<feature type="region of interest" description="Disordered" evidence="5">
    <location>
        <begin position="923"/>
        <end position="969"/>
    </location>
</feature>
<accession>A0A9P6PTR7</accession>
<dbReference type="PROSITE" id="PS50002">
    <property type="entry name" value="SH3"/>
    <property type="match status" value="1"/>
</dbReference>
<feature type="compositionally biased region" description="Polar residues" evidence="5">
    <location>
        <begin position="828"/>
        <end position="841"/>
    </location>
</feature>
<dbReference type="Pfam" id="PF00566">
    <property type="entry name" value="RabGAP-TBC"/>
    <property type="match status" value="1"/>
</dbReference>
<feature type="compositionally biased region" description="Low complexity" evidence="5">
    <location>
        <begin position="438"/>
        <end position="447"/>
    </location>
</feature>
<dbReference type="Proteomes" id="UP000807716">
    <property type="component" value="Unassembled WGS sequence"/>
</dbReference>
<feature type="domain" description="SH3" evidence="6">
    <location>
        <begin position="223"/>
        <end position="282"/>
    </location>
</feature>
<dbReference type="InterPro" id="IPR035969">
    <property type="entry name" value="Rab-GAP_TBC_sf"/>
</dbReference>
<feature type="compositionally biased region" description="Polar residues" evidence="5">
    <location>
        <begin position="486"/>
        <end position="504"/>
    </location>
</feature>
<keyword evidence="9" id="KW-1185">Reference proteome</keyword>
<keyword evidence="2" id="KW-0143">Chaperone</keyword>
<evidence type="ECO:0000256" key="4">
    <source>
        <dbReference type="PROSITE-ProRule" id="PRU00192"/>
    </source>
</evidence>
<evidence type="ECO:0000256" key="3">
    <source>
        <dbReference type="ARBA" id="ARBA00068021"/>
    </source>
</evidence>
<dbReference type="SUPFAM" id="SSF47923">
    <property type="entry name" value="Ypt/Rab-GAP domain of gyp1p"/>
    <property type="match status" value="2"/>
</dbReference>
<evidence type="ECO:0000256" key="2">
    <source>
        <dbReference type="ARBA" id="ARBA00023186"/>
    </source>
</evidence>
<dbReference type="EMBL" id="JAAAJB010000549">
    <property type="protein sequence ID" value="KAG0253933.1"/>
    <property type="molecule type" value="Genomic_DNA"/>
</dbReference>
<feature type="region of interest" description="Disordered" evidence="5">
    <location>
        <begin position="350"/>
        <end position="390"/>
    </location>
</feature>
<dbReference type="Gene3D" id="6.10.140.1710">
    <property type="match status" value="1"/>
</dbReference>
<dbReference type="GO" id="GO:0005096">
    <property type="term" value="F:GTPase activator activity"/>
    <property type="evidence" value="ECO:0007669"/>
    <property type="project" value="TreeGrafter"/>
</dbReference>
<feature type="compositionally biased region" description="Polar residues" evidence="5">
    <location>
        <begin position="684"/>
        <end position="693"/>
    </location>
</feature>
<organism evidence="8 9">
    <name type="scientific">Actinomortierella ambigua</name>
    <dbReference type="NCBI Taxonomy" id="1343610"/>
    <lineage>
        <taxon>Eukaryota</taxon>
        <taxon>Fungi</taxon>
        <taxon>Fungi incertae sedis</taxon>
        <taxon>Mucoromycota</taxon>
        <taxon>Mortierellomycotina</taxon>
        <taxon>Mortierellomycetes</taxon>
        <taxon>Mortierellales</taxon>
        <taxon>Mortierellaceae</taxon>
        <taxon>Actinomortierella</taxon>
    </lineage>
</organism>
<dbReference type="FunFam" id="2.30.42.10:FF:000107">
    <property type="entry name" value="26S proteasome non-ATPase regulatory subunit 9"/>
    <property type="match status" value="1"/>
</dbReference>
<proteinExistence type="predicted"/>
<feature type="region of interest" description="Disordered" evidence="5">
    <location>
        <begin position="623"/>
        <end position="890"/>
    </location>
</feature>
<feature type="compositionally biased region" description="Low complexity" evidence="5">
    <location>
        <begin position="738"/>
        <end position="751"/>
    </location>
</feature>
<feature type="compositionally biased region" description="Gly residues" evidence="5">
    <location>
        <begin position="813"/>
        <end position="825"/>
    </location>
</feature>
<dbReference type="Pfam" id="PF18265">
    <property type="entry name" value="Nas2_N"/>
    <property type="match status" value="1"/>
</dbReference>
<keyword evidence="1 4" id="KW-0728">SH3 domain</keyword>
<feature type="compositionally biased region" description="Low complexity" evidence="5">
    <location>
        <begin position="763"/>
        <end position="777"/>
    </location>
</feature>